<dbReference type="Proteomes" id="UP001152795">
    <property type="component" value="Unassembled WGS sequence"/>
</dbReference>
<dbReference type="Pfam" id="PF00927">
    <property type="entry name" value="Transglut_C"/>
    <property type="match status" value="1"/>
</dbReference>
<dbReference type="InterPro" id="IPR038765">
    <property type="entry name" value="Papain-like_cys_pep_sf"/>
</dbReference>
<evidence type="ECO:0000313" key="1">
    <source>
        <dbReference type="EMBL" id="CAB4020394.1"/>
    </source>
</evidence>
<reference evidence="1" key="1">
    <citation type="submission" date="2020-04" db="EMBL/GenBank/DDBJ databases">
        <authorList>
            <person name="Alioto T."/>
            <person name="Alioto T."/>
            <person name="Gomez Garrido J."/>
        </authorList>
    </citation>
    <scope>NUCLEOTIDE SEQUENCE</scope>
    <source>
        <strain evidence="1">A484AB</strain>
    </source>
</reference>
<name>A0A7D9J2P8_PARCT</name>
<dbReference type="InterPro" id="IPR008958">
    <property type="entry name" value="Transglutaminase_C"/>
</dbReference>
<organism evidence="1 2">
    <name type="scientific">Paramuricea clavata</name>
    <name type="common">Red gorgonian</name>
    <name type="synonym">Violescent sea-whip</name>
    <dbReference type="NCBI Taxonomy" id="317549"/>
    <lineage>
        <taxon>Eukaryota</taxon>
        <taxon>Metazoa</taxon>
        <taxon>Cnidaria</taxon>
        <taxon>Anthozoa</taxon>
        <taxon>Octocorallia</taxon>
        <taxon>Malacalcyonacea</taxon>
        <taxon>Plexauridae</taxon>
        <taxon>Paramuricea</taxon>
    </lineage>
</organism>
<dbReference type="SUPFAM" id="SSF49309">
    <property type="entry name" value="Transglutaminase, two C-terminal domains"/>
    <property type="match status" value="2"/>
</dbReference>
<dbReference type="OrthoDB" id="437511at2759"/>
<keyword evidence="2" id="KW-1185">Reference proteome</keyword>
<dbReference type="InterPro" id="IPR013783">
    <property type="entry name" value="Ig-like_fold"/>
</dbReference>
<dbReference type="InterPro" id="IPR036238">
    <property type="entry name" value="Transglutaminase_C_sf"/>
</dbReference>
<dbReference type="PANTHER" id="PTHR11590">
    <property type="entry name" value="PROTEIN-GLUTAMINE GAMMA-GLUTAMYLTRANSFERASE"/>
    <property type="match status" value="1"/>
</dbReference>
<dbReference type="EMBL" id="CACRXK020010931">
    <property type="protein sequence ID" value="CAB4020394.1"/>
    <property type="molecule type" value="Genomic_DNA"/>
</dbReference>
<comment type="caution">
    <text evidence="1">The sequence shown here is derived from an EMBL/GenBank/DDBJ whole genome shotgun (WGS) entry which is preliminary data.</text>
</comment>
<dbReference type="InterPro" id="IPR036985">
    <property type="entry name" value="Transglutaminase-like_sf"/>
</dbReference>
<dbReference type="SUPFAM" id="SSF54001">
    <property type="entry name" value="Cysteine proteinases"/>
    <property type="match status" value="1"/>
</dbReference>
<proteinExistence type="predicted"/>
<evidence type="ECO:0000313" key="2">
    <source>
        <dbReference type="Proteomes" id="UP001152795"/>
    </source>
</evidence>
<feature type="non-terminal residue" evidence="1">
    <location>
        <position position="1"/>
    </location>
</feature>
<accession>A0A7D9J2P8</accession>
<sequence length="417" mass="46945">ARNNEESYLLCFFDEICVGTIVAHDNQKLNCQQDDGLLCWVFSGVMNTALRALGIPARCVTNFDSAHDTDESMTIDVIESEDGLRMEDVCDDSIWNFHVWNEIWIKRKDLASNNYDGWHAVDCTPQEKSSQLYQMGPAPLTAIKNGETYVGYDTAFVFAEVNADYVKWIALRDDSGDIVFEEAKYRNKTYIGKYISTKMVGEDKREDITCLYKHAEGSAEERAAFQNAHSFGQGSGLRKALLNKDEDGNDFEIDLTMKPGTMIQNGTDFTCTIHLRNISHQTSTVNVTVVASTTEYTGRMKALVKREKLENITVPAGENVEKEIVVSADEYVSKLSDLNFMKIVAIAKVLETKKQFVEDCKIQLFHAECIAIQFLDPVKPGQPTRVEITFINKLNVHMTNVTYSVNGKGLTRTISQQ</sequence>
<dbReference type="PANTHER" id="PTHR11590:SF81">
    <property type="entry name" value="PROTEIN-GLUTAMINE GAMMA-GLUTAMYLTRANSFERASE K-LIKE ISOFORM X4"/>
    <property type="match status" value="1"/>
</dbReference>
<dbReference type="GO" id="GO:0003810">
    <property type="term" value="F:protein-glutamine gamma-glutamyltransferase activity"/>
    <property type="evidence" value="ECO:0007669"/>
    <property type="project" value="InterPro"/>
</dbReference>
<dbReference type="SMART" id="SM00460">
    <property type="entry name" value="TGc"/>
    <property type="match status" value="1"/>
</dbReference>
<dbReference type="InterPro" id="IPR050779">
    <property type="entry name" value="Transglutaminase"/>
</dbReference>
<protein>
    <submittedName>
        <fullName evidence="1">-glutamine gamma-glutamyltransferase K-like</fullName>
    </submittedName>
</protein>
<feature type="non-terminal residue" evidence="1">
    <location>
        <position position="417"/>
    </location>
</feature>
<dbReference type="InterPro" id="IPR002931">
    <property type="entry name" value="Transglutaminase-like"/>
</dbReference>
<dbReference type="Gene3D" id="2.60.40.10">
    <property type="entry name" value="Immunoglobulins"/>
    <property type="match status" value="2"/>
</dbReference>
<gene>
    <name evidence="1" type="ORF">PACLA_8A061323</name>
</gene>
<dbReference type="Gene3D" id="3.90.260.10">
    <property type="entry name" value="Transglutaminase-like"/>
    <property type="match status" value="1"/>
</dbReference>
<dbReference type="Pfam" id="PF01841">
    <property type="entry name" value="Transglut_core"/>
    <property type="match status" value="1"/>
</dbReference>
<dbReference type="AlphaFoldDB" id="A0A7D9J2P8"/>